<evidence type="ECO:0000313" key="4">
    <source>
        <dbReference type="EMBL" id="CEG39027.1"/>
    </source>
</evidence>
<protein>
    <submittedName>
        <fullName evidence="4">Purple (Tartrate-resistant) acid phosphatase</fullName>
    </submittedName>
</protein>
<evidence type="ECO:0000256" key="2">
    <source>
        <dbReference type="ARBA" id="ARBA00022801"/>
    </source>
</evidence>
<dbReference type="STRING" id="4781.A0A0N7L4L7"/>
<dbReference type="GO" id="GO:0016787">
    <property type="term" value="F:hydrolase activity"/>
    <property type="evidence" value="ECO:0007669"/>
    <property type="project" value="UniProtKB-KW"/>
</dbReference>
<dbReference type="PANTHER" id="PTHR10161">
    <property type="entry name" value="TARTRATE-RESISTANT ACID PHOSPHATASE TYPE 5"/>
    <property type="match status" value="1"/>
</dbReference>
<reference evidence="5" key="1">
    <citation type="submission" date="2014-09" db="EMBL/GenBank/DDBJ databases">
        <authorList>
            <person name="Sharma Rahul"/>
            <person name="Thines Marco"/>
        </authorList>
    </citation>
    <scope>NUCLEOTIDE SEQUENCE [LARGE SCALE GENOMIC DNA]</scope>
</reference>
<dbReference type="PANTHER" id="PTHR10161:SF14">
    <property type="entry name" value="TARTRATE-RESISTANT ACID PHOSPHATASE TYPE 5"/>
    <property type="match status" value="1"/>
</dbReference>
<proteinExistence type="predicted"/>
<organism evidence="4 5">
    <name type="scientific">Plasmopara halstedii</name>
    <name type="common">Downy mildew of sunflower</name>
    <dbReference type="NCBI Taxonomy" id="4781"/>
    <lineage>
        <taxon>Eukaryota</taxon>
        <taxon>Sar</taxon>
        <taxon>Stramenopiles</taxon>
        <taxon>Oomycota</taxon>
        <taxon>Peronosporomycetes</taxon>
        <taxon>Peronosporales</taxon>
        <taxon>Peronosporaceae</taxon>
        <taxon>Plasmopara</taxon>
    </lineage>
</organism>
<accession>A0A0N7L4L7</accession>
<dbReference type="RefSeq" id="XP_024575396.1">
    <property type="nucleotide sequence ID" value="XM_024724529.1"/>
</dbReference>
<evidence type="ECO:0000313" key="5">
    <source>
        <dbReference type="Proteomes" id="UP000054928"/>
    </source>
</evidence>
<dbReference type="InterPro" id="IPR004843">
    <property type="entry name" value="Calcineurin-like_PHP"/>
</dbReference>
<keyword evidence="2" id="KW-0378">Hydrolase</keyword>
<dbReference type="GeneID" id="36404147"/>
<feature type="domain" description="Calcineurin-like phosphoesterase" evidence="3">
    <location>
        <begin position="23"/>
        <end position="297"/>
    </location>
</feature>
<dbReference type="OrthoDB" id="411211at2759"/>
<evidence type="ECO:0000259" key="3">
    <source>
        <dbReference type="Pfam" id="PF00149"/>
    </source>
</evidence>
<evidence type="ECO:0000256" key="1">
    <source>
        <dbReference type="ARBA" id="ARBA00022729"/>
    </source>
</evidence>
<dbReference type="Gene3D" id="3.60.21.10">
    <property type="match status" value="1"/>
</dbReference>
<sequence>MFYLAADSNTTLDPVTVVSAYAVGDWGPPLGGGPCCTNYDSHAQKIVATLMDIHAGNTSKPLAILGHGDSLYWTGIDTPESRDSRFNVSFESVYNGDNIKNVPWVNVMGNHDYGGADYICNNGTSLVRCNTTEEMLEGLEFKFQAQAQYKSPNNNRWALEDVFYTRRIESATTGVSIDIFNIDMNDAAIAGSHGVCCQCYGYAKNDSSGCNSIVRGDQYCCGGDNDMYDTCMAKFFEWADESRMRLAKHAKTSNATWKLINSHFSPIQHYNLDGMLKWFAALKGSGIHAFIYGHTHGEKHDYVDSLKMHFVENGAGGGMKSESAGKIPTFASKSAKQIWAYDGGEYGFMSVEGTKEWLQLQYHTADKNWNFTEKWENMTIGGVATKHCWYIPRDGSEGKACYDWSDQGEMTQVPVEELIGEQNVDSNLLF</sequence>
<keyword evidence="5" id="KW-1185">Reference proteome</keyword>
<dbReference type="OMA" id="DIHAGNT"/>
<name>A0A0N7L4L7_PLAHL</name>
<dbReference type="Proteomes" id="UP000054928">
    <property type="component" value="Unassembled WGS sequence"/>
</dbReference>
<dbReference type="Pfam" id="PF00149">
    <property type="entry name" value="Metallophos"/>
    <property type="match status" value="1"/>
</dbReference>
<dbReference type="SUPFAM" id="SSF56300">
    <property type="entry name" value="Metallo-dependent phosphatases"/>
    <property type="match status" value="1"/>
</dbReference>
<dbReference type="InterPro" id="IPR029052">
    <property type="entry name" value="Metallo-depent_PP-like"/>
</dbReference>
<dbReference type="EMBL" id="CCYD01000349">
    <property type="protein sequence ID" value="CEG39027.1"/>
    <property type="molecule type" value="Genomic_DNA"/>
</dbReference>
<dbReference type="AlphaFoldDB" id="A0A0N7L4L7"/>
<dbReference type="InterPro" id="IPR051558">
    <property type="entry name" value="Metallophosphoesterase_PAP"/>
</dbReference>
<keyword evidence="1" id="KW-0732">Signal</keyword>